<comment type="similarity">
    <text evidence="1">Belongs to the bacterial solute-binding protein 1 family.</text>
</comment>
<dbReference type="PANTHER" id="PTHR43649:SF29">
    <property type="entry name" value="OSMOPROTECTIVE COMPOUNDS-BINDING PROTEIN GGTB"/>
    <property type="match status" value="1"/>
</dbReference>
<comment type="caution">
    <text evidence="3">The sequence shown here is derived from an EMBL/GenBank/DDBJ whole genome shotgun (WGS) entry which is preliminary data.</text>
</comment>
<dbReference type="Proteomes" id="UP000053413">
    <property type="component" value="Unassembled WGS sequence"/>
</dbReference>
<protein>
    <submittedName>
        <fullName evidence="3">ABC transporter substrate-binding protein</fullName>
    </submittedName>
</protein>
<dbReference type="Gene3D" id="3.40.190.10">
    <property type="entry name" value="Periplasmic binding protein-like II"/>
    <property type="match status" value="3"/>
</dbReference>
<evidence type="ECO:0000313" key="3">
    <source>
        <dbReference type="EMBL" id="KUL44232.1"/>
    </source>
</evidence>
<evidence type="ECO:0000313" key="4">
    <source>
        <dbReference type="Proteomes" id="UP000053413"/>
    </source>
</evidence>
<sequence length="428" mass="46952">MSAAKRSGQATATVLGLWMVLLCVVGAGDTSGWQSRGSVSVLASWTGAEGEAFRHLLDTFTRRTGIHVDYQGTTALREVLSSEVGSGTPPDIAVLPSSGELAAYARQRQLTPLDGVLPSQERKAYGRLWTPRLSADGPVYGIAVKADLKSIVWYDHDRRRDTLPGLAADGRQWCVGMGDDATSGWPGTDWIEDLLLQQQGRSVYQDWATGGLPWTDPRVKQAWESWGSLFGRDTARTALTTDFREAGSKLFHADPPCALEHQGSFIRSGYPRPDKADFTFSRSLLPDADRGSTAREVSGDFAAMFRDTPQAQKLMRYLVSADAQRTWGRQTATKSTHPFFANPGVPLDAQGDDKVDRKIAETLRDSASLCLDASDAMPTRMRLAFQRAVLTYLSDTTRPPDGLLRSLEKVRQSLRRAPDQPWLSTVCG</sequence>
<dbReference type="RefSeq" id="WP_059148853.1">
    <property type="nucleotide sequence ID" value="NZ_LLZJ01000414.1"/>
</dbReference>
<dbReference type="Pfam" id="PF01547">
    <property type="entry name" value="SBP_bac_1"/>
    <property type="match status" value="1"/>
</dbReference>
<accession>A0A0X3VIZ8</accession>
<dbReference type="InterPro" id="IPR050490">
    <property type="entry name" value="Bact_solute-bd_prot1"/>
</dbReference>
<organism evidence="3 4">
    <name type="scientific">Streptomyces violaceusniger</name>
    <dbReference type="NCBI Taxonomy" id="68280"/>
    <lineage>
        <taxon>Bacteria</taxon>
        <taxon>Bacillati</taxon>
        <taxon>Actinomycetota</taxon>
        <taxon>Actinomycetes</taxon>
        <taxon>Kitasatosporales</taxon>
        <taxon>Streptomycetaceae</taxon>
        <taxon>Streptomyces</taxon>
        <taxon>Streptomyces violaceusniger group</taxon>
    </lineage>
</organism>
<proteinExistence type="inferred from homology"/>
<dbReference type="EMBL" id="LLZJ01000414">
    <property type="protein sequence ID" value="KUL44232.1"/>
    <property type="molecule type" value="Genomic_DNA"/>
</dbReference>
<dbReference type="InterPro" id="IPR006059">
    <property type="entry name" value="SBP"/>
</dbReference>
<gene>
    <name evidence="3" type="ORF">ADL28_40735</name>
</gene>
<dbReference type="OrthoDB" id="8663148at2"/>
<reference evidence="4" key="1">
    <citation type="submission" date="2015-10" db="EMBL/GenBank/DDBJ databases">
        <authorList>
            <person name="Ju K.-S."/>
            <person name="Doroghazi J.R."/>
            <person name="Metcalf W.W."/>
        </authorList>
    </citation>
    <scope>NUCLEOTIDE SEQUENCE [LARGE SCALE GENOMIC DNA]</scope>
    <source>
        <strain evidence="4">NRRL F-8817</strain>
    </source>
</reference>
<keyword evidence="2" id="KW-0813">Transport</keyword>
<evidence type="ECO:0000256" key="1">
    <source>
        <dbReference type="ARBA" id="ARBA00008520"/>
    </source>
</evidence>
<dbReference type="AlphaFoldDB" id="A0A0X3VIZ8"/>
<evidence type="ECO:0000256" key="2">
    <source>
        <dbReference type="ARBA" id="ARBA00022448"/>
    </source>
</evidence>
<name>A0A0X3VIZ8_STRVO</name>
<dbReference type="SUPFAM" id="SSF53850">
    <property type="entry name" value="Periplasmic binding protein-like II"/>
    <property type="match status" value="1"/>
</dbReference>
<dbReference type="PANTHER" id="PTHR43649">
    <property type="entry name" value="ARABINOSE-BINDING PROTEIN-RELATED"/>
    <property type="match status" value="1"/>
</dbReference>